<feature type="domain" description="MADF" evidence="1">
    <location>
        <begin position="50"/>
        <end position="147"/>
    </location>
</feature>
<reference evidence="2 3" key="1">
    <citation type="submission" date="2023-03" db="EMBL/GenBank/DDBJ databases">
        <title>High recombination rates correlate with genetic variation in Cardiocondyla obscurior ants.</title>
        <authorList>
            <person name="Errbii M."/>
        </authorList>
    </citation>
    <scope>NUCLEOTIDE SEQUENCE [LARGE SCALE GENOMIC DNA]</scope>
    <source>
        <strain evidence="2">Alpha-2009</strain>
        <tissue evidence="2">Whole body</tissue>
    </source>
</reference>
<name>A0AAW2FY76_9HYME</name>
<protein>
    <recommendedName>
        <fullName evidence="1">MADF domain-containing protein</fullName>
    </recommendedName>
</protein>
<evidence type="ECO:0000313" key="2">
    <source>
        <dbReference type="EMBL" id="KAL0120338.1"/>
    </source>
</evidence>
<sequence length="359" mass="40974">MEIARMLIVLYPWLSFSIVCITYKRKMFYKEDEDGNLLDDISESKELDKEIISIVRANRFLYNKNEKLYSNTQMKRLAWTTIGENLSKKKTGVEVEHRFAQLRQRFVKERKKVIQSQGRSGAGASHQIYTPQWDLYNDLMFLADTIKHRNTSSNYKRRLSIPEADVLCSDTNNKRSCPSTSSSSSLLTPYVCNESLILSDCDVNEYSNIMETFNLSQPESPKLLSQPENSLSYLKDKDSRKTMSSAKQVQKTTSNTFQKCVPEPDSFAKCKKQNVDFFNKTLLDQSKSLNVLAHKVGDALLAMSQPVPVTSQVTESVSLFSSDIKAMLSSIGFALQKVPEYNQLDYLIAIMQLVKNHIT</sequence>
<dbReference type="GO" id="GO:0005634">
    <property type="term" value="C:nucleus"/>
    <property type="evidence" value="ECO:0007669"/>
    <property type="project" value="TreeGrafter"/>
</dbReference>
<dbReference type="EMBL" id="JADYXP020000007">
    <property type="protein sequence ID" value="KAL0120338.1"/>
    <property type="molecule type" value="Genomic_DNA"/>
</dbReference>
<dbReference type="PANTHER" id="PTHR12243">
    <property type="entry name" value="MADF DOMAIN TRANSCRIPTION FACTOR"/>
    <property type="match status" value="1"/>
</dbReference>
<dbReference type="GO" id="GO:0006357">
    <property type="term" value="P:regulation of transcription by RNA polymerase II"/>
    <property type="evidence" value="ECO:0007669"/>
    <property type="project" value="TreeGrafter"/>
</dbReference>
<dbReference type="GO" id="GO:0005667">
    <property type="term" value="C:transcription regulator complex"/>
    <property type="evidence" value="ECO:0007669"/>
    <property type="project" value="TreeGrafter"/>
</dbReference>
<evidence type="ECO:0000259" key="1">
    <source>
        <dbReference type="PROSITE" id="PS51029"/>
    </source>
</evidence>
<dbReference type="InterPro" id="IPR039353">
    <property type="entry name" value="TF_Adf1"/>
</dbReference>
<dbReference type="Pfam" id="PF10545">
    <property type="entry name" value="MADF_DNA_bdg"/>
    <property type="match status" value="1"/>
</dbReference>
<accession>A0AAW2FY76</accession>
<dbReference type="SMART" id="SM00595">
    <property type="entry name" value="MADF"/>
    <property type="match status" value="1"/>
</dbReference>
<dbReference type="InterPro" id="IPR006578">
    <property type="entry name" value="MADF-dom"/>
</dbReference>
<dbReference type="Proteomes" id="UP001430953">
    <property type="component" value="Unassembled WGS sequence"/>
</dbReference>
<evidence type="ECO:0000313" key="3">
    <source>
        <dbReference type="Proteomes" id="UP001430953"/>
    </source>
</evidence>
<dbReference type="PANTHER" id="PTHR12243:SF60">
    <property type="entry name" value="SI:CH211-15D5.12-RELATED"/>
    <property type="match status" value="1"/>
</dbReference>
<proteinExistence type="predicted"/>
<organism evidence="2 3">
    <name type="scientific">Cardiocondyla obscurior</name>
    <dbReference type="NCBI Taxonomy" id="286306"/>
    <lineage>
        <taxon>Eukaryota</taxon>
        <taxon>Metazoa</taxon>
        <taxon>Ecdysozoa</taxon>
        <taxon>Arthropoda</taxon>
        <taxon>Hexapoda</taxon>
        <taxon>Insecta</taxon>
        <taxon>Pterygota</taxon>
        <taxon>Neoptera</taxon>
        <taxon>Endopterygota</taxon>
        <taxon>Hymenoptera</taxon>
        <taxon>Apocrita</taxon>
        <taxon>Aculeata</taxon>
        <taxon>Formicoidea</taxon>
        <taxon>Formicidae</taxon>
        <taxon>Myrmicinae</taxon>
        <taxon>Cardiocondyla</taxon>
    </lineage>
</organism>
<gene>
    <name evidence="2" type="ORF">PUN28_008174</name>
</gene>
<comment type="caution">
    <text evidence="2">The sequence shown here is derived from an EMBL/GenBank/DDBJ whole genome shotgun (WGS) entry which is preliminary data.</text>
</comment>
<keyword evidence="3" id="KW-1185">Reference proteome</keyword>
<dbReference type="AlphaFoldDB" id="A0AAW2FY76"/>
<dbReference type="PROSITE" id="PS51029">
    <property type="entry name" value="MADF"/>
    <property type="match status" value="1"/>
</dbReference>